<reference evidence="2" key="1">
    <citation type="journal article" date="2019" name="Int. J. Syst. Evol. Microbiol.">
        <title>The Global Catalogue of Microorganisms (GCM) 10K type strain sequencing project: providing services to taxonomists for standard genome sequencing and annotation.</title>
        <authorList>
            <consortium name="The Broad Institute Genomics Platform"/>
            <consortium name="The Broad Institute Genome Sequencing Center for Infectious Disease"/>
            <person name="Wu L."/>
            <person name="Ma J."/>
        </authorList>
    </citation>
    <scope>NUCLEOTIDE SEQUENCE [LARGE SCALE GENOMIC DNA]</scope>
    <source>
        <strain evidence="2">CCUG 53915</strain>
    </source>
</reference>
<keyword evidence="2" id="KW-1185">Reference proteome</keyword>
<dbReference type="Gene3D" id="2.40.50.140">
    <property type="entry name" value="Nucleic acid-binding proteins"/>
    <property type="match status" value="1"/>
</dbReference>
<sequence length="134" mass="15394">MVKTPQYKRILLLCSLLLVSFVVLNTMIPQKSRSFDLAELPDDSMVIEGYVVSKRNHSIWLAEEPISNVGIVSGYVKGYDNRSIKVSKSKDFEKGINFRQLQLNQKVRVYCDYIRESNPPKTVAFHIEVINNND</sequence>
<evidence type="ECO:0000313" key="1">
    <source>
        <dbReference type="EMBL" id="MFD1205970.1"/>
    </source>
</evidence>
<gene>
    <name evidence="1" type="ORF">ACFQ38_12805</name>
</gene>
<dbReference type="Pfam" id="PF11518">
    <property type="entry name" value="DUF3221"/>
    <property type="match status" value="1"/>
</dbReference>
<dbReference type="InterPro" id="IPR012340">
    <property type="entry name" value="NA-bd_OB-fold"/>
</dbReference>
<name>A0ABW3TYZ6_9BACL</name>
<dbReference type="Proteomes" id="UP001597231">
    <property type="component" value="Unassembled WGS sequence"/>
</dbReference>
<organism evidence="1 2">
    <name type="scientific">Sporosarcina contaminans</name>
    <dbReference type="NCBI Taxonomy" id="633403"/>
    <lineage>
        <taxon>Bacteria</taxon>
        <taxon>Bacillati</taxon>
        <taxon>Bacillota</taxon>
        <taxon>Bacilli</taxon>
        <taxon>Bacillales</taxon>
        <taxon>Caryophanaceae</taxon>
        <taxon>Sporosarcina</taxon>
    </lineage>
</organism>
<accession>A0ABW3TYZ6</accession>
<proteinExistence type="predicted"/>
<dbReference type="EMBL" id="JBHTLT010000104">
    <property type="protein sequence ID" value="MFD1205970.1"/>
    <property type="molecule type" value="Genomic_DNA"/>
</dbReference>
<dbReference type="RefSeq" id="WP_336823166.1">
    <property type="nucleotide sequence ID" value="NZ_JBHTLT010000104.1"/>
</dbReference>
<protein>
    <submittedName>
        <fullName evidence="1">DUF3221 domain-containing protein</fullName>
    </submittedName>
</protein>
<evidence type="ECO:0000313" key="2">
    <source>
        <dbReference type="Proteomes" id="UP001597231"/>
    </source>
</evidence>
<comment type="caution">
    <text evidence="1">The sequence shown here is derived from an EMBL/GenBank/DDBJ whole genome shotgun (WGS) entry which is preliminary data.</text>
</comment>
<dbReference type="InterPro" id="IPR021598">
    <property type="entry name" value="DUF3221"/>
</dbReference>